<feature type="domain" description="Cathepsin propeptide inhibitor" evidence="5">
    <location>
        <begin position="1076"/>
        <end position="1132"/>
    </location>
</feature>
<dbReference type="GO" id="GO:0008234">
    <property type="term" value="F:cysteine-type peptidase activity"/>
    <property type="evidence" value="ECO:0007669"/>
    <property type="project" value="InterPro"/>
</dbReference>
<dbReference type="PRINTS" id="PR00705">
    <property type="entry name" value="PAPAIN"/>
</dbReference>
<dbReference type="InterPro" id="IPR013128">
    <property type="entry name" value="Peptidase_C1A"/>
</dbReference>
<keyword evidence="7" id="KW-1185">Reference proteome</keyword>
<dbReference type="SMART" id="SM00848">
    <property type="entry name" value="Inhibitor_I29"/>
    <property type="match status" value="5"/>
</dbReference>
<dbReference type="InterPro" id="IPR025660">
    <property type="entry name" value="Pept_his_AS"/>
</dbReference>
<evidence type="ECO:0000313" key="6">
    <source>
        <dbReference type="EnsemblPlants" id="OBART09G19830.1"/>
    </source>
</evidence>
<sequence>MQTKTPIVKITGQSRVAYGDEEALMNAVYHQPVAVLIEASDAFRSYTGGVFNGPCGTATNHAVLVVGYGKVHNGPRYWIVKNSWNTTWGENGYIRIIRDIEADEGICGITTWALYPTGVAPSTTAATIPLAVGLLALLVAAMAVTTAAHDDDDVPFTDEDLESEQSMWNLYERWRAVHASSSSSHLGDIESRFEAFKANARYVSEFKKKEGMTYKLGLNKFADMTLQEFVAMYAGAKVDTGAFASISEAEEEEEVVGDVPTAWDWRQHGAVTPVKDQGGCGSCWAFSAVGVVESAYAIVTGKLYTLSEQQVLDCSGAGDCSGGYPSKVLTDFAVKKGIALSQYYPAYSATKQACRTAAGTPVVKMDGAASVAYANEAALKQSVYKQPVSVAIEANSNFQLYSKGVFNGPCGTSLNHAVIAVGYGVTTDNINYWIVKNSWGTRWGESGYIRMKRDIAAKEGLCGIAMSAIYPIKKTAAISSMVDAMKPLVVALLAVVVAAMAVAAVQDDDDDDVPFTDKDLESEESMWSLYQRWSRAHGLTSRDLAEKQGRFEAFKANARHVNEFNKKEGMTYKLALNRFADMTLQEFVAKYAGAKVDAAAAALASVAELEEEDLVVGDVPASWDWREHGAVTAVKDQDGCGSCWAFSAVGAVESINAIATGNLLTLSEQQVLDCSGDGDCDGGWPNLVLSGYAVEQGIALDNIGNPAYYPPYVAKKMACRTVAGKPVVKTDGTIQVASSETALKQSVYGQPVSVLIEADTNFQLYKSGVYSGPCGTKINHAVLAVGYNVTADNTKYWIVKNSWNTTWGESGYIRMKRDVGGNKGLCGIAMYGIYPTKTKTSTFSAAARAASGSWLCWPWLLLWCWQTTCHLRTRTWRRRRACGTSTRGGAPSSSSGDLADKVSRFEAFKDNARYINEFNKKKDMTYTLGLNKFADMTYEEFVGKYTGAKVDTTAMAASAPDELEEEEEQLAVPTTWDWREHGAVTAVKEQGQCGSCWAFSAAGAVEGITAIMTGNLLTTWIQALMEPTTMQSSMRKQLVVVFALLAVAAAMAMADEEDVPLTDKDLETEESMWSLYQRWRAVYAPSRDLSDMESRFEVFKANARYISDFNKKKGMSYVLGLNKFSDLTYEEFAAKYTGGKVDASAFATATSSPDEELPVGVPPATWDWRLNGAVTDVKDQGQCGSCWVFSAVGAVEGINAIMTGNLLTLSEQQVLDCSNTGDCLKGGDPRAALQYIVKNGVTLDQCGKPPTPYYPGYEAKKLACRTVTGKPPIVKVDAVKPVANTEAALLLKVFQQPISVGIDASADLQHYKKGIFTGHCKTAPLNHGVVVVGYGVATTPDKTKYWILKNSWGKGWGEDGYIRMKRDVGTPGGLCGITTYATYIDMKKTTLSLVVGLWAVLLVATAAAQDVDLTMTDKDLESEESMWNLYERWCSVYYASSSSRDLGDVESRFEAFKANARYVSEFNKKEGMTYELGLNKFADMTLDEFVAMYAGAKLDAAVLLASIPEAEEVVGDVLTDFAVKKGIALSQYYPAYSAAKQACRTAAGTPVVKMDCAVWVPSSNEVALKQSVYKQPVSVLIETNSNFQLYSKLNHADLISSFSVCLTPFNFCMKKDNIKYWTVRNSWGPGWGESGYIRMKRDIAVKEELCGIAMYGMYPIKRTAAISSIVDRNNRWREEEIVHEFLLCPFAVGLLAEPRKEDI</sequence>
<evidence type="ECO:0000256" key="1">
    <source>
        <dbReference type="ARBA" id="ARBA00008455"/>
    </source>
</evidence>
<dbReference type="InterPro" id="IPR038765">
    <property type="entry name" value="Papain-like_cys_pep_sf"/>
</dbReference>
<name>A0A0D3HA46_9ORYZ</name>
<dbReference type="InterPro" id="IPR039417">
    <property type="entry name" value="Peptidase_C1A_papain-like"/>
</dbReference>
<dbReference type="PROSITE" id="PS00640">
    <property type="entry name" value="THIOL_PROTEASE_ASN"/>
    <property type="match status" value="5"/>
</dbReference>
<comment type="similarity">
    <text evidence="1">Belongs to the peptidase C1 family.</text>
</comment>
<dbReference type="SMART" id="SM00645">
    <property type="entry name" value="Pept_C1"/>
    <property type="match status" value="5"/>
</dbReference>
<evidence type="ECO:0000259" key="4">
    <source>
        <dbReference type="SMART" id="SM00645"/>
    </source>
</evidence>
<dbReference type="PANTHER" id="PTHR12411">
    <property type="entry name" value="CYSTEINE PROTEASE FAMILY C1-RELATED"/>
    <property type="match status" value="1"/>
</dbReference>
<dbReference type="FunFam" id="3.90.70.10:FF:000207">
    <property type="entry name" value="Putative cysteine proteinase"/>
    <property type="match status" value="3"/>
</dbReference>
<dbReference type="EnsemblPlants" id="OBART09G19830.1">
    <property type="protein sequence ID" value="OBART09G19830.1"/>
    <property type="gene ID" value="OBART09G19830"/>
</dbReference>
<dbReference type="eggNOG" id="KOG1543">
    <property type="taxonomic scope" value="Eukaryota"/>
</dbReference>
<feature type="domain" description="Cathepsin propeptide inhibitor" evidence="5">
    <location>
        <begin position="894"/>
        <end position="941"/>
    </location>
</feature>
<dbReference type="CDD" id="cd02248">
    <property type="entry name" value="Peptidase_C1A"/>
    <property type="match status" value="4"/>
</dbReference>
<feature type="domain" description="Peptidase C1A papain C-terminal" evidence="4">
    <location>
        <begin position="1429"/>
        <end position="1660"/>
    </location>
</feature>
<dbReference type="STRING" id="65489.A0A0D3HA46"/>
<reference evidence="6" key="2">
    <citation type="submission" date="2015-03" db="UniProtKB">
        <authorList>
            <consortium name="EnsemblPlants"/>
        </authorList>
    </citation>
    <scope>IDENTIFICATION</scope>
</reference>
<dbReference type="InterPro" id="IPR000169">
    <property type="entry name" value="Pept_cys_AS"/>
</dbReference>
<dbReference type="PaxDb" id="65489-OBART09G19830.1"/>
<feature type="domain" description="Peptidase C1A papain C-terminal" evidence="4">
    <location>
        <begin position="1"/>
        <end position="117"/>
    </location>
</feature>
<accession>A0A0D3HA46</accession>
<feature type="domain" description="Peptidase C1A papain C-terminal" evidence="4">
    <location>
        <begin position="619"/>
        <end position="836"/>
    </location>
</feature>
<reference evidence="6" key="1">
    <citation type="journal article" date="2009" name="Rice">
        <title>De Novo Next Generation Sequencing of Plant Genomes.</title>
        <authorList>
            <person name="Rounsley S."/>
            <person name="Marri P.R."/>
            <person name="Yu Y."/>
            <person name="He R."/>
            <person name="Sisneros N."/>
            <person name="Goicoechea J.L."/>
            <person name="Lee S.J."/>
            <person name="Angelova A."/>
            <person name="Kudrna D."/>
            <person name="Luo M."/>
            <person name="Affourtit J."/>
            <person name="Desany B."/>
            <person name="Knight J."/>
            <person name="Niazi F."/>
            <person name="Egholm M."/>
            <person name="Wing R.A."/>
        </authorList>
    </citation>
    <scope>NUCLEOTIDE SEQUENCE [LARGE SCALE GENOMIC DNA]</scope>
    <source>
        <strain evidence="6">cv. IRGC 105608</strain>
    </source>
</reference>
<dbReference type="InterPro" id="IPR025661">
    <property type="entry name" value="Pept_asp_AS"/>
</dbReference>
<dbReference type="GO" id="GO:0006508">
    <property type="term" value="P:proteolysis"/>
    <property type="evidence" value="ECO:0007669"/>
    <property type="project" value="InterPro"/>
</dbReference>
<dbReference type="SUPFAM" id="SSF54001">
    <property type="entry name" value="Cysteine proteinases"/>
    <property type="match status" value="6"/>
</dbReference>
<dbReference type="Pfam" id="PF00112">
    <property type="entry name" value="Peptidase_C1"/>
    <property type="match status" value="6"/>
</dbReference>
<dbReference type="InterPro" id="IPR000668">
    <property type="entry name" value="Peptidase_C1A_C"/>
</dbReference>
<dbReference type="PROSITE" id="PS00639">
    <property type="entry name" value="THIOL_PROTEASE_HIS"/>
    <property type="match status" value="3"/>
</dbReference>
<keyword evidence="3" id="KW-1015">Disulfide bond</keyword>
<proteinExistence type="inferred from homology"/>
<feature type="domain" description="Cathepsin propeptide inhibitor" evidence="5">
    <location>
        <begin position="1430"/>
        <end position="1489"/>
    </location>
</feature>
<dbReference type="Gene3D" id="3.90.70.10">
    <property type="entry name" value="Cysteine proteinases"/>
    <property type="match status" value="6"/>
</dbReference>
<protein>
    <submittedName>
        <fullName evidence="6">Uncharacterized protein</fullName>
    </submittedName>
</protein>
<evidence type="ECO:0000256" key="3">
    <source>
        <dbReference type="ARBA" id="ARBA00023157"/>
    </source>
</evidence>
<keyword evidence="2" id="KW-0732">Signal</keyword>
<dbReference type="HOGENOM" id="CLU_240819_0_0_1"/>
<dbReference type="Pfam" id="PF08246">
    <property type="entry name" value="Inhibitor_I29"/>
    <property type="match status" value="5"/>
</dbReference>
<dbReference type="Gene3D" id="1.10.287.2250">
    <property type="match status" value="1"/>
</dbReference>
<feature type="domain" description="Cathepsin propeptide inhibitor" evidence="5">
    <location>
        <begin position="171"/>
        <end position="229"/>
    </location>
</feature>
<dbReference type="PROSITE" id="PS00139">
    <property type="entry name" value="THIOL_PROTEASE_CYS"/>
    <property type="match status" value="4"/>
</dbReference>
<evidence type="ECO:0000259" key="5">
    <source>
        <dbReference type="SMART" id="SM00848"/>
    </source>
</evidence>
<dbReference type="InterPro" id="IPR013201">
    <property type="entry name" value="Prot_inhib_I29"/>
</dbReference>
<dbReference type="Proteomes" id="UP000026960">
    <property type="component" value="Chromosome 9"/>
</dbReference>
<feature type="domain" description="Cathepsin propeptide inhibitor" evidence="5">
    <location>
        <begin position="530"/>
        <end position="587"/>
    </location>
</feature>
<evidence type="ECO:0000313" key="7">
    <source>
        <dbReference type="Proteomes" id="UP000026960"/>
    </source>
</evidence>
<evidence type="ECO:0000256" key="2">
    <source>
        <dbReference type="ARBA" id="ARBA00022729"/>
    </source>
</evidence>
<organism evidence="6">
    <name type="scientific">Oryza barthii</name>
    <dbReference type="NCBI Taxonomy" id="65489"/>
    <lineage>
        <taxon>Eukaryota</taxon>
        <taxon>Viridiplantae</taxon>
        <taxon>Streptophyta</taxon>
        <taxon>Embryophyta</taxon>
        <taxon>Tracheophyta</taxon>
        <taxon>Spermatophyta</taxon>
        <taxon>Magnoliopsida</taxon>
        <taxon>Liliopsida</taxon>
        <taxon>Poales</taxon>
        <taxon>Poaceae</taxon>
        <taxon>BOP clade</taxon>
        <taxon>Oryzoideae</taxon>
        <taxon>Oryzeae</taxon>
        <taxon>Oryzinae</taxon>
        <taxon>Oryza</taxon>
    </lineage>
</organism>
<dbReference type="Gramene" id="OBART09G19830.1">
    <property type="protein sequence ID" value="OBART09G19830.1"/>
    <property type="gene ID" value="OBART09G19830"/>
</dbReference>
<feature type="domain" description="Peptidase C1A papain C-terminal" evidence="4">
    <location>
        <begin position="259"/>
        <end position="472"/>
    </location>
</feature>
<feature type="domain" description="Peptidase C1A papain C-terminal" evidence="4">
    <location>
        <begin position="1162"/>
        <end position="1385"/>
    </location>
</feature>